<dbReference type="AlphaFoldDB" id="A0AAD5WAK2"/>
<dbReference type="SMART" id="SM00343">
    <property type="entry name" value="ZnF_C2HC"/>
    <property type="match status" value="1"/>
</dbReference>
<evidence type="ECO:0000256" key="3">
    <source>
        <dbReference type="SAM" id="MobiDB-lite"/>
    </source>
</evidence>
<sequence>MTIDEFSGSLEAHEQRKKKKKQEVLEETLQAKLTFKEERPTSSDRGRGRGRSRGRGHGRSDRGRGQQDNRDEKEQQGSFGNGRGRGRGGNKSHIQCYNCNKYGHYAYECRHEKKEENEKKEEKFGDSVVLLASKEATPNQETVWYLDTGASNHMCGYKHMFAELQEVVDGHVSFGDASKVKVEGQAKCLKAYVVDKAWLWHLRFGHLNFGGLKELSKKSMVKVLPQIDHCDKVLRGVRTWVYFLNEKSEAFAIFKKFKVLVEKLNGNYIKALRSDRGGEYISKEFEYFCEEHGIRRFLTAPYSPQQNGVAERKNRTILDIVHSMLKSKNMPKEFWAKVVQCAVYLQNRCPTASLENMTLHGLGAV</sequence>
<evidence type="ECO:0000313" key="7">
    <source>
        <dbReference type="Proteomes" id="UP001210211"/>
    </source>
</evidence>
<protein>
    <recommendedName>
        <fullName evidence="8">Retrovirus-related Pol polyprotein from transposon TNT 1-94</fullName>
    </recommendedName>
</protein>
<dbReference type="InterPro" id="IPR036875">
    <property type="entry name" value="Znf_CCHC_sf"/>
</dbReference>
<dbReference type="GO" id="GO:0008233">
    <property type="term" value="F:peptidase activity"/>
    <property type="evidence" value="ECO:0007669"/>
    <property type="project" value="UniProtKB-KW"/>
</dbReference>
<evidence type="ECO:0000313" key="6">
    <source>
        <dbReference type="EMBL" id="KAJ3685006.1"/>
    </source>
</evidence>
<evidence type="ECO:0000259" key="4">
    <source>
        <dbReference type="PROSITE" id="PS50158"/>
    </source>
</evidence>
<feature type="domain" description="Integrase catalytic" evidence="5">
    <location>
        <begin position="239"/>
        <end position="365"/>
    </location>
</feature>
<dbReference type="Gene3D" id="4.10.60.10">
    <property type="entry name" value="Zinc finger, CCHC-type"/>
    <property type="match status" value="1"/>
</dbReference>
<dbReference type="PROSITE" id="PS50994">
    <property type="entry name" value="INTEGRASE"/>
    <property type="match status" value="1"/>
</dbReference>
<dbReference type="SUPFAM" id="SSF53098">
    <property type="entry name" value="Ribonuclease H-like"/>
    <property type="match status" value="1"/>
</dbReference>
<dbReference type="InterPro" id="IPR012337">
    <property type="entry name" value="RNaseH-like_sf"/>
</dbReference>
<organism evidence="6 7">
    <name type="scientific">Rhynchospora tenuis</name>
    <dbReference type="NCBI Taxonomy" id="198213"/>
    <lineage>
        <taxon>Eukaryota</taxon>
        <taxon>Viridiplantae</taxon>
        <taxon>Streptophyta</taxon>
        <taxon>Embryophyta</taxon>
        <taxon>Tracheophyta</taxon>
        <taxon>Spermatophyta</taxon>
        <taxon>Magnoliopsida</taxon>
        <taxon>Liliopsida</taxon>
        <taxon>Poales</taxon>
        <taxon>Cyperaceae</taxon>
        <taxon>Cyperoideae</taxon>
        <taxon>Rhynchosporeae</taxon>
        <taxon>Rhynchospora</taxon>
    </lineage>
</organism>
<dbReference type="EMBL" id="JAMRDG010000002">
    <property type="protein sequence ID" value="KAJ3685006.1"/>
    <property type="molecule type" value="Genomic_DNA"/>
</dbReference>
<keyword evidence="2" id="KW-0862">Zinc</keyword>
<evidence type="ECO:0008006" key="8">
    <source>
        <dbReference type="Google" id="ProtNLM"/>
    </source>
</evidence>
<reference evidence="6 7" key="1">
    <citation type="journal article" date="2022" name="Cell">
        <title>Repeat-based holocentromeres influence genome architecture and karyotype evolution.</title>
        <authorList>
            <person name="Hofstatter P.G."/>
            <person name="Thangavel G."/>
            <person name="Lux T."/>
            <person name="Neumann P."/>
            <person name="Vondrak T."/>
            <person name="Novak P."/>
            <person name="Zhang M."/>
            <person name="Costa L."/>
            <person name="Castellani M."/>
            <person name="Scott A."/>
            <person name="Toegelov H."/>
            <person name="Fuchs J."/>
            <person name="Mata-Sucre Y."/>
            <person name="Dias Y."/>
            <person name="Vanzela A.L.L."/>
            <person name="Huettel B."/>
            <person name="Almeida C.C.S."/>
            <person name="Simkova H."/>
            <person name="Souza G."/>
            <person name="Pedrosa-Harand A."/>
            <person name="Macas J."/>
            <person name="Mayer K.F.X."/>
            <person name="Houben A."/>
            <person name="Marques A."/>
        </authorList>
    </citation>
    <scope>NUCLEOTIDE SEQUENCE [LARGE SCALE GENOMIC DNA]</scope>
    <source>
        <strain evidence="6">RhyTen1mFocal</strain>
    </source>
</reference>
<keyword evidence="1" id="KW-0645">Protease</keyword>
<keyword evidence="7" id="KW-1185">Reference proteome</keyword>
<dbReference type="GO" id="GO:0015074">
    <property type="term" value="P:DNA integration"/>
    <property type="evidence" value="ECO:0007669"/>
    <property type="project" value="InterPro"/>
</dbReference>
<evidence type="ECO:0000259" key="5">
    <source>
        <dbReference type="PROSITE" id="PS50994"/>
    </source>
</evidence>
<dbReference type="PROSITE" id="PS50158">
    <property type="entry name" value="ZF_CCHC"/>
    <property type="match status" value="1"/>
</dbReference>
<dbReference type="InterPro" id="IPR039537">
    <property type="entry name" value="Retrotran_Ty1/copia-like"/>
</dbReference>
<accession>A0AAD5WAK2</accession>
<evidence type="ECO:0000256" key="1">
    <source>
        <dbReference type="ARBA" id="ARBA00022670"/>
    </source>
</evidence>
<feature type="compositionally biased region" description="Basic residues" evidence="3">
    <location>
        <begin position="48"/>
        <end position="57"/>
    </location>
</feature>
<feature type="domain" description="CCHC-type" evidence="4">
    <location>
        <begin position="96"/>
        <end position="110"/>
    </location>
</feature>
<dbReference type="InterPro" id="IPR001584">
    <property type="entry name" value="Integrase_cat-core"/>
</dbReference>
<evidence type="ECO:0000256" key="2">
    <source>
        <dbReference type="PROSITE-ProRule" id="PRU00047"/>
    </source>
</evidence>
<proteinExistence type="predicted"/>
<keyword evidence="1" id="KW-0378">Hydrolase</keyword>
<dbReference type="GO" id="GO:0006508">
    <property type="term" value="P:proteolysis"/>
    <property type="evidence" value="ECO:0007669"/>
    <property type="project" value="UniProtKB-KW"/>
</dbReference>
<dbReference type="Gene3D" id="3.30.420.10">
    <property type="entry name" value="Ribonuclease H-like superfamily/Ribonuclease H"/>
    <property type="match status" value="1"/>
</dbReference>
<dbReference type="SUPFAM" id="SSF57756">
    <property type="entry name" value="Retrovirus zinc finger-like domains"/>
    <property type="match status" value="1"/>
</dbReference>
<keyword evidence="2" id="KW-0479">Metal-binding</keyword>
<dbReference type="PANTHER" id="PTHR42648:SF18">
    <property type="entry name" value="RETROTRANSPOSON, UNCLASSIFIED-LIKE PROTEIN"/>
    <property type="match status" value="1"/>
</dbReference>
<comment type="caution">
    <text evidence="6">The sequence shown here is derived from an EMBL/GenBank/DDBJ whole genome shotgun (WGS) entry which is preliminary data.</text>
</comment>
<dbReference type="GO" id="GO:0003676">
    <property type="term" value="F:nucleic acid binding"/>
    <property type="evidence" value="ECO:0007669"/>
    <property type="project" value="InterPro"/>
</dbReference>
<dbReference type="InterPro" id="IPR001878">
    <property type="entry name" value="Znf_CCHC"/>
</dbReference>
<dbReference type="GO" id="GO:0008270">
    <property type="term" value="F:zinc ion binding"/>
    <property type="evidence" value="ECO:0007669"/>
    <property type="project" value="UniProtKB-KW"/>
</dbReference>
<dbReference type="PANTHER" id="PTHR42648">
    <property type="entry name" value="TRANSPOSASE, PUTATIVE-RELATED"/>
    <property type="match status" value="1"/>
</dbReference>
<feature type="region of interest" description="Disordered" evidence="3">
    <location>
        <begin position="1"/>
        <end position="91"/>
    </location>
</feature>
<dbReference type="InterPro" id="IPR036397">
    <property type="entry name" value="RNaseH_sf"/>
</dbReference>
<dbReference type="InterPro" id="IPR054722">
    <property type="entry name" value="PolX-like_BBD"/>
</dbReference>
<name>A0AAD5WAK2_9POAL</name>
<gene>
    <name evidence="6" type="ORF">LUZ61_014170</name>
</gene>
<dbReference type="Pfam" id="PF00098">
    <property type="entry name" value="zf-CCHC"/>
    <property type="match status" value="1"/>
</dbReference>
<feature type="compositionally biased region" description="Basic and acidic residues" evidence="3">
    <location>
        <begin position="58"/>
        <end position="75"/>
    </location>
</feature>
<feature type="compositionally biased region" description="Basic and acidic residues" evidence="3">
    <location>
        <begin position="34"/>
        <end position="47"/>
    </location>
</feature>
<dbReference type="Proteomes" id="UP001210211">
    <property type="component" value="Unassembled WGS sequence"/>
</dbReference>
<keyword evidence="2" id="KW-0863">Zinc-finger</keyword>
<dbReference type="Pfam" id="PF22936">
    <property type="entry name" value="Pol_BBD"/>
    <property type="match status" value="1"/>
</dbReference>